<reference evidence="1" key="1">
    <citation type="journal article" date="2015" name="Nature">
        <title>Complex archaea that bridge the gap between prokaryotes and eukaryotes.</title>
        <authorList>
            <person name="Spang A."/>
            <person name="Saw J.H."/>
            <person name="Jorgensen S.L."/>
            <person name="Zaremba-Niedzwiedzka K."/>
            <person name="Martijn J."/>
            <person name="Lind A.E."/>
            <person name="van Eijk R."/>
            <person name="Schleper C."/>
            <person name="Guy L."/>
            <person name="Ettema T.J."/>
        </authorList>
    </citation>
    <scope>NUCLEOTIDE SEQUENCE</scope>
</reference>
<proteinExistence type="predicted"/>
<evidence type="ECO:0000313" key="1">
    <source>
        <dbReference type="EMBL" id="KKM20648.1"/>
    </source>
</evidence>
<gene>
    <name evidence="1" type="ORF">LCGC14_1643350</name>
</gene>
<dbReference type="EMBL" id="LAZR01013721">
    <property type="protein sequence ID" value="KKM20648.1"/>
    <property type="molecule type" value="Genomic_DNA"/>
</dbReference>
<name>A0A0F9KEU7_9ZZZZ</name>
<organism evidence="1">
    <name type="scientific">marine sediment metagenome</name>
    <dbReference type="NCBI Taxonomy" id="412755"/>
    <lineage>
        <taxon>unclassified sequences</taxon>
        <taxon>metagenomes</taxon>
        <taxon>ecological metagenomes</taxon>
    </lineage>
</organism>
<accession>A0A0F9KEU7</accession>
<sequence length="78" mass="8542">MAKLSDIDLTPQGQQEAINEIAGVIENDQPNEKWFVVENGDGWEISFGSSNSVNGCVLVGPDAKEYAYLIARLNNEKT</sequence>
<dbReference type="AlphaFoldDB" id="A0A0F9KEU7"/>
<comment type="caution">
    <text evidence="1">The sequence shown here is derived from an EMBL/GenBank/DDBJ whole genome shotgun (WGS) entry which is preliminary data.</text>
</comment>
<protein>
    <submittedName>
        <fullName evidence="1">Uncharacterized protein</fullName>
    </submittedName>
</protein>